<keyword evidence="3 4" id="KW-0732">Signal</keyword>
<dbReference type="Gene3D" id="3.40.50.2300">
    <property type="match status" value="2"/>
</dbReference>
<comment type="similarity">
    <text evidence="2">Belongs to the bacterial solute-binding protein 2 family.</text>
</comment>
<dbReference type="RefSeq" id="WP_268779807.1">
    <property type="nucleotide sequence ID" value="NZ_JAPRAT010000011.1"/>
</dbReference>
<evidence type="ECO:0000256" key="1">
    <source>
        <dbReference type="ARBA" id="ARBA00004196"/>
    </source>
</evidence>
<gene>
    <name evidence="6" type="ORF">OWO01_07415</name>
</gene>
<evidence type="ECO:0000256" key="2">
    <source>
        <dbReference type="ARBA" id="ARBA00007639"/>
    </source>
</evidence>
<organism evidence="6 7">
    <name type="scientific">Natronobacillus azotifigens</name>
    <dbReference type="NCBI Taxonomy" id="472978"/>
    <lineage>
        <taxon>Bacteria</taxon>
        <taxon>Bacillati</taxon>
        <taxon>Bacillota</taxon>
        <taxon>Bacilli</taxon>
        <taxon>Bacillales</taxon>
        <taxon>Bacillaceae</taxon>
        <taxon>Natronobacillus</taxon>
    </lineage>
</organism>
<dbReference type="Proteomes" id="UP001084197">
    <property type="component" value="Unassembled WGS sequence"/>
</dbReference>
<sequence>MKKITGLVILMIVSALFLIACGGENDTSSNGSSNENGEKLHIEVVAKGFQHQFWTAVSEGAEQAASDFGVTMNFTGPANETAIQEQNQMLSNAINQSPAAIALASLDTESQIDLISQAQNSGIPIIGFDSGVPGAPEGSITANASTDNYAAAELGAENIFDAISEDVDNATTEASVRIGIVSQEVNSMSIRTRTEGFMDRIVELVATSDNVSEEEIAIVGHDRYNNGVSENDAKVVVELQVPAQATDAAIQVSAQTLFNKPDLIAIFGTNELGGNGIINANQATGNRLQTDVVGGGFDSGALQIDAVRNGVLHGAITQNPVQIGYMAIELAVKAVNGEDVSDVDTGAVWYNASNVDSEDVQALLYE</sequence>
<dbReference type="CDD" id="cd20005">
    <property type="entry name" value="PBP1_ABC_sugar_binding-like"/>
    <property type="match status" value="1"/>
</dbReference>
<proteinExistence type="inferred from homology"/>
<dbReference type="Pfam" id="PF13407">
    <property type="entry name" value="Peripla_BP_4"/>
    <property type="match status" value="1"/>
</dbReference>
<feature type="signal peptide" evidence="4">
    <location>
        <begin position="1"/>
        <end position="22"/>
    </location>
</feature>
<dbReference type="AlphaFoldDB" id="A0A9J6RBX3"/>
<evidence type="ECO:0000256" key="3">
    <source>
        <dbReference type="ARBA" id="ARBA00022729"/>
    </source>
</evidence>
<name>A0A9J6RBX3_9BACI</name>
<dbReference type="PANTHER" id="PTHR46847:SF1">
    <property type="entry name" value="D-ALLOSE-BINDING PERIPLASMIC PROTEIN-RELATED"/>
    <property type="match status" value="1"/>
</dbReference>
<dbReference type="GO" id="GO:0030313">
    <property type="term" value="C:cell envelope"/>
    <property type="evidence" value="ECO:0007669"/>
    <property type="project" value="UniProtKB-SubCell"/>
</dbReference>
<comment type="subcellular location">
    <subcellularLocation>
        <location evidence="1">Cell envelope</location>
    </subcellularLocation>
</comment>
<evidence type="ECO:0000259" key="5">
    <source>
        <dbReference type="Pfam" id="PF13407"/>
    </source>
</evidence>
<evidence type="ECO:0000313" key="7">
    <source>
        <dbReference type="Proteomes" id="UP001084197"/>
    </source>
</evidence>
<feature type="chain" id="PRO_5039935635" evidence="4">
    <location>
        <begin position="23"/>
        <end position="366"/>
    </location>
</feature>
<dbReference type="PANTHER" id="PTHR46847">
    <property type="entry name" value="D-ALLOSE-BINDING PERIPLASMIC PROTEIN-RELATED"/>
    <property type="match status" value="1"/>
</dbReference>
<reference evidence="6" key="1">
    <citation type="submission" date="2022-11" db="EMBL/GenBank/DDBJ databases">
        <title>WGS of Natronobacillus azotifigens 24KS-1, an anaerobic diazotrophic haloalkaliphile from soda-rich habitats.</title>
        <authorList>
            <person name="Sorokin D.Y."/>
            <person name="Merkel A.Y."/>
        </authorList>
    </citation>
    <scope>NUCLEOTIDE SEQUENCE</scope>
    <source>
        <strain evidence="6">24KS-1</strain>
    </source>
</reference>
<protein>
    <submittedName>
        <fullName evidence="6">ABC transporter substrate-binding protein</fullName>
    </submittedName>
</protein>
<evidence type="ECO:0000313" key="6">
    <source>
        <dbReference type="EMBL" id="MCZ0703037.1"/>
    </source>
</evidence>
<dbReference type="InterPro" id="IPR028082">
    <property type="entry name" value="Peripla_BP_I"/>
</dbReference>
<comment type="caution">
    <text evidence="6">The sequence shown here is derived from an EMBL/GenBank/DDBJ whole genome shotgun (WGS) entry which is preliminary data.</text>
</comment>
<dbReference type="GO" id="GO:0030246">
    <property type="term" value="F:carbohydrate binding"/>
    <property type="evidence" value="ECO:0007669"/>
    <property type="project" value="UniProtKB-ARBA"/>
</dbReference>
<keyword evidence="7" id="KW-1185">Reference proteome</keyword>
<dbReference type="SUPFAM" id="SSF53822">
    <property type="entry name" value="Periplasmic binding protein-like I"/>
    <property type="match status" value="1"/>
</dbReference>
<accession>A0A9J6RBX3</accession>
<dbReference type="EMBL" id="JAPRAT010000011">
    <property type="protein sequence ID" value="MCZ0703037.1"/>
    <property type="molecule type" value="Genomic_DNA"/>
</dbReference>
<dbReference type="PROSITE" id="PS51257">
    <property type="entry name" value="PROKAR_LIPOPROTEIN"/>
    <property type="match status" value="1"/>
</dbReference>
<feature type="domain" description="Periplasmic binding protein" evidence="5">
    <location>
        <begin position="42"/>
        <end position="338"/>
    </location>
</feature>
<dbReference type="InterPro" id="IPR025997">
    <property type="entry name" value="SBP_2_dom"/>
</dbReference>
<evidence type="ECO:0000256" key="4">
    <source>
        <dbReference type="SAM" id="SignalP"/>
    </source>
</evidence>